<keyword evidence="2" id="KW-0963">Cytoplasm</keyword>
<dbReference type="GO" id="GO:0008033">
    <property type="term" value="P:tRNA processing"/>
    <property type="evidence" value="ECO:0007669"/>
    <property type="project" value="UniProtKB-UniRule"/>
</dbReference>
<evidence type="ECO:0000256" key="3">
    <source>
        <dbReference type="ARBA" id="ARBA00022555"/>
    </source>
</evidence>
<dbReference type="GO" id="GO:0032259">
    <property type="term" value="P:methylation"/>
    <property type="evidence" value="ECO:0007669"/>
    <property type="project" value="UniProtKB-UniRule"/>
</dbReference>
<feature type="domain" description="tRNA (guanine(10)-N(2))-methyltransferase TRMT11 N-terminal" evidence="11">
    <location>
        <begin position="37"/>
        <end position="211"/>
    </location>
</feature>
<dbReference type="EC" id="2.1.1.214" evidence="9"/>
<dbReference type="EMBL" id="ML119657">
    <property type="protein sequence ID" value="RPA84793.1"/>
    <property type="molecule type" value="Genomic_DNA"/>
</dbReference>
<comment type="similarity">
    <text evidence="10">Belongs to the class I-like SAM-binding methyltransferase superfamily. TRM11 methyltransferase family.</text>
</comment>
<evidence type="ECO:0000256" key="4">
    <source>
        <dbReference type="ARBA" id="ARBA00022603"/>
    </source>
</evidence>
<reference evidence="12 13" key="1">
    <citation type="journal article" date="2018" name="Nat. Ecol. Evol.">
        <title>Pezizomycetes genomes reveal the molecular basis of ectomycorrhizal truffle lifestyle.</title>
        <authorList>
            <person name="Murat C."/>
            <person name="Payen T."/>
            <person name="Noel B."/>
            <person name="Kuo A."/>
            <person name="Morin E."/>
            <person name="Chen J."/>
            <person name="Kohler A."/>
            <person name="Krizsan K."/>
            <person name="Balestrini R."/>
            <person name="Da Silva C."/>
            <person name="Montanini B."/>
            <person name="Hainaut M."/>
            <person name="Levati E."/>
            <person name="Barry K.W."/>
            <person name="Belfiori B."/>
            <person name="Cichocki N."/>
            <person name="Clum A."/>
            <person name="Dockter R.B."/>
            <person name="Fauchery L."/>
            <person name="Guy J."/>
            <person name="Iotti M."/>
            <person name="Le Tacon F."/>
            <person name="Lindquist E.A."/>
            <person name="Lipzen A."/>
            <person name="Malagnac F."/>
            <person name="Mello A."/>
            <person name="Molinier V."/>
            <person name="Miyauchi S."/>
            <person name="Poulain J."/>
            <person name="Riccioni C."/>
            <person name="Rubini A."/>
            <person name="Sitrit Y."/>
            <person name="Splivallo R."/>
            <person name="Traeger S."/>
            <person name="Wang M."/>
            <person name="Zifcakova L."/>
            <person name="Wipf D."/>
            <person name="Zambonelli A."/>
            <person name="Paolocci F."/>
            <person name="Nowrousian M."/>
            <person name="Ottonello S."/>
            <person name="Baldrian P."/>
            <person name="Spatafora J.W."/>
            <person name="Henrissat B."/>
            <person name="Nagy L.G."/>
            <person name="Aury J.M."/>
            <person name="Wincker P."/>
            <person name="Grigoriev I.V."/>
            <person name="Bonfante P."/>
            <person name="Martin F.M."/>
        </authorList>
    </citation>
    <scope>NUCLEOTIDE SEQUENCE [LARGE SCALE GENOMIC DNA]</scope>
    <source>
        <strain evidence="12 13">RN42</strain>
    </source>
</reference>
<dbReference type="AlphaFoldDB" id="A0A3N4IF80"/>
<evidence type="ECO:0000256" key="2">
    <source>
        <dbReference type="ARBA" id="ARBA00022490"/>
    </source>
</evidence>
<evidence type="ECO:0000256" key="5">
    <source>
        <dbReference type="ARBA" id="ARBA00022679"/>
    </source>
</evidence>
<dbReference type="PROSITE" id="PS00092">
    <property type="entry name" value="N6_MTASE"/>
    <property type="match status" value="1"/>
</dbReference>
<gene>
    <name evidence="12" type="ORF">BJ508DRAFT_412528</name>
</gene>
<keyword evidence="4 10" id="KW-0489">Methyltransferase</keyword>
<dbReference type="PIRSF" id="PIRSF017259">
    <property type="entry name" value="tRNA_mtfrase_TRM11"/>
    <property type="match status" value="1"/>
</dbReference>
<dbReference type="PANTHER" id="PTHR13370:SF3">
    <property type="entry name" value="TRNA (GUANINE(10)-N2)-METHYLTRANSFERASE HOMOLOG"/>
    <property type="match status" value="1"/>
</dbReference>
<keyword evidence="7 10" id="KW-0819">tRNA processing</keyword>
<dbReference type="GO" id="GO:0005737">
    <property type="term" value="C:cytoplasm"/>
    <property type="evidence" value="ECO:0007669"/>
    <property type="project" value="UniProtKB-SubCell"/>
</dbReference>
<dbReference type="InterPro" id="IPR029063">
    <property type="entry name" value="SAM-dependent_MTases_sf"/>
</dbReference>
<dbReference type="PANTHER" id="PTHR13370">
    <property type="entry name" value="RNA METHYLASE-RELATED"/>
    <property type="match status" value="1"/>
</dbReference>
<keyword evidence="6 10" id="KW-0949">S-adenosyl-L-methionine</keyword>
<dbReference type="STRING" id="1160509.A0A3N4IF80"/>
<dbReference type="InterPro" id="IPR059073">
    <property type="entry name" value="TRMT11_N"/>
</dbReference>
<evidence type="ECO:0000256" key="10">
    <source>
        <dbReference type="PROSITE-ProRule" id="PRU00959"/>
    </source>
</evidence>
<evidence type="ECO:0000259" key="11">
    <source>
        <dbReference type="Pfam" id="PF25904"/>
    </source>
</evidence>
<evidence type="ECO:0000256" key="1">
    <source>
        <dbReference type="ARBA" id="ARBA00004496"/>
    </source>
</evidence>
<dbReference type="SUPFAM" id="SSF53335">
    <property type="entry name" value="S-adenosyl-L-methionine-dependent methyltransferases"/>
    <property type="match status" value="1"/>
</dbReference>
<evidence type="ECO:0000313" key="12">
    <source>
        <dbReference type="EMBL" id="RPA84793.1"/>
    </source>
</evidence>
<dbReference type="PROSITE" id="PS51627">
    <property type="entry name" value="SAM_MT_TRM11"/>
    <property type="match status" value="1"/>
</dbReference>
<keyword evidence="3 10" id="KW-0820">tRNA-binding</keyword>
<proteinExistence type="inferred from homology"/>
<dbReference type="Gene3D" id="3.40.50.150">
    <property type="entry name" value="Vaccinia Virus protein VP39"/>
    <property type="match status" value="1"/>
</dbReference>
<evidence type="ECO:0000313" key="13">
    <source>
        <dbReference type="Proteomes" id="UP000275078"/>
    </source>
</evidence>
<accession>A0A3N4IF80</accession>
<dbReference type="GO" id="GO:0160102">
    <property type="term" value="F:tRNA (guanine(10)-N2)-methyltransferase activity"/>
    <property type="evidence" value="ECO:0007669"/>
    <property type="project" value="UniProtKB-EC"/>
</dbReference>
<organism evidence="12 13">
    <name type="scientific">Ascobolus immersus RN42</name>
    <dbReference type="NCBI Taxonomy" id="1160509"/>
    <lineage>
        <taxon>Eukaryota</taxon>
        <taxon>Fungi</taxon>
        <taxon>Dikarya</taxon>
        <taxon>Ascomycota</taxon>
        <taxon>Pezizomycotina</taxon>
        <taxon>Pezizomycetes</taxon>
        <taxon>Pezizales</taxon>
        <taxon>Ascobolaceae</taxon>
        <taxon>Ascobolus</taxon>
    </lineage>
</organism>
<keyword evidence="5 10" id="KW-0808">Transferase</keyword>
<dbReference type="InterPro" id="IPR016691">
    <property type="entry name" value="TRMT11"/>
</dbReference>
<evidence type="ECO:0000256" key="6">
    <source>
        <dbReference type="ARBA" id="ARBA00022691"/>
    </source>
</evidence>
<evidence type="ECO:0000256" key="9">
    <source>
        <dbReference type="ARBA" id="ARBA00066937"/>
    </source>
</evidence>
<evidence type="ECO:0000256" key="7">
    <source>
        <dbReference type="ARBA" id="ARBA00022694"/>
    </source>
</evidence>
<dbReference type="GO" id="GO:0000049">
    <property type="term" value="F:tRNA binding"/>
    <property type="evidence" value="ECO:0007669"/>
    <property type="project" value="UniProtKB-UniRule"/>
</dbReference>
<dbReference type="Pfam" id="PF25904">
    <property type="entry name" value="Tmrp11_N"/>
    <property type="match status" value="1"/>
</dbReference>
<keyword evidence="13" id="KW-1185">Reference proteome</keyword>
<dbReference type="Proteomes" id="UP000275078">
    <property type="component" value="Unassembled WGS sequence"/>
</dbReference>
<name>A0A3N4IF80_ASCIM</name>
<keyword evidence="8 10" id="KW-0694">RNA-binding</keyword>
<protein>
    <recommendedName>
        <fullName evidence="9">tRNA (guanine(10)-N(2))-methyltransferase</fullName>
        <ecNumber evidence="9">2.1.1.214</ecNumber>
    </recommendedName>
</protein>
<sequence length="512" mass="58136">MASESTTSNPFATVLSTEAQERLSNRKLAPDAKKPDEFIIYFAQWHTTFRLAELQALAEIEGVGKMEILKYSEQSPYAIVKLEHPEKANVLIRRSILAKSIFELWGSGTDYPTIHEDVCKRIQGWWSDDFYKLPFKFEIECFLGKRPGDQHRNLVESFSYISLDGPIRMKNADLQFAVMEEYSFDNSVNPPRAFDSPDLILLGRQIGTGNRSAALKYDLKKRPYIGTTSFDAELTLVTANIALCGPAKLAYDPFAGTGSFLIACSHYGSISFGSDIDGRQVRGKKNRSVVGNYQHYNLKSFFGDVFTADITNSPVRPGLQFLDSIVCDPPYGVREGLKVLGNRDPTKTKEVIYRDGTPRHLQPDYVPPKKPYSFVQMLDDILDFSAEHLVDGGRLVMWMPTANEDLVEFGRPSHPALEEVAVCIQSFNKWSRQLLAYRRRNKDEIDMKAWEERRENKKYVASKDQKESVDELNFFRKKYFEGFKSKEAAEAAEASGDAVEQLEVEKLNLKDA</sequence>
<dbReference type="OrthoDB" id="296065at2759"/>
<comment type="subcellular location">
    <subcellularLocation>
        <location evidence="1">Cytoplasm</location>
    </subcellularLocation>
</comment>
<dbReference type="InterPro" id="IPR002052">
    <property type="entry name" value="DNA_methylase_N6_adenine_CS"/>
</dbReference>
<evidence type="ECO:0000256" key="8">
    <source>
        <dbReference type="ARBA" id="ARBA00022884"/>
    </source>
</evidence>